<dbReference type="SUPFAM" id="SSF56988">
    <property type="entry name" value="Anthrax protective antigen"/>
    <property type="match status" value="1"/>
</dbReference>
<feature type="signal peptide" evidence="1">
    <location>
        <begin position="1"/>
        <end position="22"/>
    </location>
</feature>
<accession>A0ABX7V749</accession>
<dbReference type="EMBL" id="CP072425">
    <property type="protein sequence ID" value="QTL34354.1"/>
    <property type="molecule type" value="Genomic_DNA"/>
</dbReference>
<keyword evidence="1" id="KW-0732">Signal</keyword>
<organism evidence="3 4">
    <name type="scientific">Pseudoalteromonas viridis</name>
    <dbReference type="NCBI Taxonomy" id="339617"/>
    <lineage>
        <taxon>Bacteria</taxon>
        <taxon>Pseudomonadati</taxon>
        <taxon>Pseudomonadota</taxon>
        <taxon>Gammaproteobacteria</taxon>
        <taxon>Alteromonadales</taxon>
        <taxon>Pseudoalteromonadaceae</taxon>
        <taxon>Pseudoalteromonas</taxon>
    </lineage>
</organism>
<evidence type="ECO:0000259" key="2">
    <source>
        <dbReference type="PROSITE" id="PS51820"/>
    </source>
</evidence>
<evidence type="ECO:0000313" key="3">
    <source>
        <dbReference type="EMBL" id="QTL34354.1"/>
    </source>
</evidence>
<protein>
    <recommendedName>
        <fullName evidence="2">PA14 domain-containing protein</fullName>
    </recommendedName>
</protein>
<reference evidence="3 4" key="1">
    <citation type="submission" date="2021-03" db="EMBL/GenBank/DDBJ databases">
        <title>Complete Genome of Pseudoalteromonas viridis Strain BBR56, a new biocontrol bacterial candidate.</title>
        <authorList>
            <person name="Handayani D.P."/>
            <person name="Isnansetyo A."/>
            <person name="Istiqomah I."/>
            <person name="Jumina J."/>
        </authorList>
    </citation>
    <scope>NUCLEOTIDE SEQUENCE [LARGE SCALE GENOMIC DNA]</scope>
    <source>
        <strain evidence="3 4">BBR56</strain>
    </source>
</reference>
<dbReference type="RefSeq" id="WP_209051463.1">
    <property type="nucleotide sequence ID" value="NZ_CP072425.1"/>
</dbReference>
<keyword evidence="4" id="KW-1185">Reference proteome</keyword>
<evidence type="ECO:0000313" key="4">
    <source>
        <dbReference type="Proteomes" id="UP000665025"/>
    </source>
</evidence>
<gene>
    <name evidence="3" type="ORF">J5X90_12380</name>
</gene>
<dbReference type="InterPro" id="IPR037524">
    <property type="entry name" value="PA14/GLEYA"/>
</dbReference>
<dbReference type="PROSITE" id="PS51820">
    <property type="entry name" value="PA14"/>
    <property type="match status" value="1"/>
</dbReference>
<sequence length="586" mass="65231">MIREVLIVISVMACLMTSPSYAISKPVVDPNGAFEYGPFIAKYYSEDDGTQPGQGNDGTNPDIPAVFVAQEETPYPAIHYAANFNSGGILHGIDPYSFYGVWEGTLKVHESTEIYANIDKSSADVSLYINDVIVPNSNTNTSIKLQVGVGEHAIRVEFHNHSTVAQFNVSFTNYPELTVSTAATKITPLVQPDTKLAYIGTYRSTTLYNETEVSIPKMDGSVLLFLSSYHAINWIIENPYNTEIKGIILNSYTKNSIVRNLENTPIYKVKDLVIRSYNSRVSGIYEDMEKITNRPPDHIWTQISLEDISLPNLELDKAPIEYGPFTAKYYSQEDGHEPLLIAQEQVLYPSITYSGSGPFGIHPHKFYGVWEGTISIPEATNVFANLGNSLRDDIKLIVNGEVIEFNAASSSYPATTSVPLILTEGTHQIKVEYQSHGNVDFIMSFTNYARYPVNQARTEIKPLIKDDTKIINIGTYKANTLYNEIIISIPAMESSIMLFLSSYLSVNWVIDNPYNVEVVGVVVNNLWSGSNVSNVESSRIFNVLDLTLGYQNPTKAIKDIEKITAQVPDYSVRENELDTVVLPNLD</sequence>
<name>A0ABX7V749_9GAMM</name>
<feature type="domain" description="PA14" evidence="2">
    <location>
        <begin position="320"/>
        <end position="464"/>
    </location>
</feature>
<feature type="chain" id="PRO_5046444858" description="PA14 domain-containing protein" evidence="1">
    <location>
        <begin position="23"/>
        <end position="586"/>
    </location>
</feature>
<proteinExistence type="predicted"/>
<dbReference type="Proteomes" id="UP000665025">
    <property type="component" value="Chromosome 1"/>
</dbReference>
<evidence type="ECO:0000256" key="1">
    <source>
        <dbReference type="SAM" id="SignalP"/>
    </source>
</evidence>